<evidence type="ECO:0000313" key="2">
    <source>
        <dbReference type="EMBL" id="ORJ26444.1"/>
    </source>
</evidence>
<gene>
    <name evidence="2" type="ORF">BS640_06280</name>
</gene>
<feature type="coiled-coil region" evidence="1">
    <location>
        <begin position="36"/>
        <end position="67"/>
    </location>
</feature>
<comment type="caution">
    <text evidence="2">The sequence shown here is derived from an EMBL/GenBank/DDBJ whole genome shotgun (WGS) entry which is preliminary data.</text>
</comment>
<organism evidence="2 3">
    <name type="scientific">Rouxiella badensis</name>
    <dbReference type="NCBI Taxonomy" id="1646377"/>
    <lineage>
        <taxon>Bacteria</taxon>
        <taxon>Pseudomonadati</taxon>
        <taxon>Pseudomonadota</taxon>
        <taxon>Gammaproteobacteria</taxon>
        <taxon>Enterobacterales</taxon>
        <taxon>Yersiniaceae</taxon>
        <taxon>Rouxiella</taxon>
    </lineage>
</organism>
<proteinExistence type="predicted"/>
<dbReference type="GeneID" id="93565577"/>
<protein>
    <recommendedName>
        <fullName evidence="4">Type III secretion system protein</fullName>
    </recommendedName>
</protein>
<dbReference type="GO" id="GO:0005975">
    <property type="term" value="P:carbohydrate metabolic process"/>
    <property type="evidence" value="ECO:0007669"/>
    <property type="project" value="InterPro"/>
</dbReference>
<name>A0A1X0WI85_9GAMM</name>
<dbReference type="Gene3D" id="1.50.10.10">
    <property type="match status" value="1"/>
</dbReference>
<evidence type="ECO:0000313" key="3">
    <source>
        <dbReference type="Proteomes" id="UP000192536"/>
    </source>
</evidence>
<dbReference type="InterPro" id="IPR012341">
    <property type="entry name" value="6hp_glycosidase-like_sf"/>
</dbReference>
<sequence length="221" mass="25292">MSRLNVVVKQLAGCFHHGPVITASNLEEYIQAADIIERAHQEAAELRSRAEEYLDNIQQQCAEEREAARQEGQAWAEEDAPAHRQSAVADAVEWLICEHELEGDIIQRLEPQMRNILAQVFKEFYLQQDGCRLLLDRLREVLDKMLQQEAGTLFVCPDQWEELRQSFASYPSLAVKMNPQLGLGEARLVTPLVTLSINLEEQLDAILTRLLKMREDGYYAD</sequence>
<dbReference type="Proteomes" id="UP000192536">
    <property type="component" value="Unassembled WGS sequence"/>
</dbReference>
<dbReference type="AlphaFoldDB" id="A0A1X0WI85"/>
<accession>A0A1X0WI85</accession>
<dbReference type="STRING" id="1646377.BS640_06280"/>
<evidence type="ECO:0008006" key="4">
    <source>
        <dbReference type="Google" id="ProtNLM"/>
    </source>
</evidence>
<keyword evidence="3" id="KW-1185">Reference proteome</keyword>
<evidence type="ECO:0000256" key="1">
    <source>
        <dbReference type="SAM" id="Coils"/>
    </source>
</evidence>
<reference evidence="2 3" key="1">
    <citation type="journal article" date="2017" name="Int. J. Syst. Evol. Microbiol.">
        <title>Rouxiella badensis sp. nov. and Rouxiella silvae sp. nov. isolated from peat bog soil in Germany and emendation of the genus description.</title>
        <authorList>
            <person name="Le Fleche-Mateos A."/>
            <person name="Kugler J.H."/>
            <person name="Hansen S.H."/>
            <person name="Syldatk C."/>
            <person name="Hausmann R."/>
            <person name="Lomprez F."/>
            <person name="Vandenbogaert M."/>
            <person name="Manuguerra J.C."/>
            <person name="Grimont P.A."/>
        </authorList>
    </citation>
    <scope>NUCLEOTIDE SEQUENCE [LARGE SCALE GENOMIC DNA]</scope>
    <source>
        <strain evidence="2 3">DSM 100043</strain>
    </source>
</reference>
<keyword evidence="1" id="KW-0175">Coiled coil</keyword>
<dbReference type="EMBL" id="MRWE01000007">
    <property type="protein sequence ID" value="ORJ26444.1"/>
    <property type="molecule type" value="Genomic_DNA"/>
</dbReference>
<dbReference type="RefSeq" id="WP_017490928.1">
    <property type="nucleotide sequence ID" value="NZ_CP049603.1"/>
</dbReference>